<feature type="compositionally biased region" description="Basic and acidic residues" evidence="1">
    <location>
        <begin position="1196"/>
        <end position="1209"/>
    </location>
</feature>
<organism evidence="2 3">
    <name type="scientific">Botryobasidium botryosum (strain FD-172 SS1)</name>
    <dbReference type="NCBI Taxonomy" id="930990"/>
    <lineage>
        <taxon>Eukaryota</taxon>
        <taxon>Fungi</taxon>
        <taxon>Dikarya</taxon>
        <taxon>Basidiomycota</taxon>
        <taxon>Agaricomycotina</taxon>
        <taxon>Agaricomycetes</taxon>
        <taxon>Cantharellales</taxon>
        <taxon>Botryobasidiaceae</taxon>
        <taxon>Botryobasidium</taxon>
    </lineage>
</organism>
<dbReference type="EMBL" id="KL198026">
    <property type="protein sequence ID" value="KDQ16692.1"/>
    <property type="molecule type" value="Genomic_DNA"/>
</dbReference>
<dbReference type="InParanoid" id="A0A067MXS2"/>
<reference evidence="3" key="1">
    <citation type="journal article" date="2014" name="Proc. Natl. Acad. Sci. U.S.A.">
        <title>Extensive sampling of basidiomycete genomes demonstrates inadequacy of the white-rot/brown-rot paradigm for wood decay fungi.</title>
        <authorList>
            <person name="Riley R."/>
            <person name="Salamov A.A."/>
            <person name="Brown D.W."/>
            <person name="Nagy L.G."/>
            <person name="Floudas D."/>
            <person name="Held B.W."/>
            <person name="Levasseur A."/>
            <person name="Lombard V."/>
            <person name="Morin E."/>
            <person name="Otillar R."/>
            <person name="Lindquist E.A."/>
            <person name="Sun H."/>
            <person name="LaButti K.M."/>
            <person name="Schmutz J."/>
            <person name="Jabbour D."/>
            <person name="Luo H."/>
            <person name="Baker S.E."/>
            <person name="Pisabarro A.G."/>
            <person name="Walton J.D."/>
            <person name="Blanchette R.A."/>
            <person name="Henrissat B."/>
            <person name="Martin F."/>
            <person name="Cullen D."/>
            <person name="Hibbett D.S."/>
            <person name="Grigoriev I.V."/>
        </authorList>
    </citation>
    <scope>NUCLEOTIDE SEQUENCE [LARGE SCALE GENOMIC DNA]</scope>
    <source>
        <strain evidence="3">FD-172 SS1</strain>
    </source>
</reference>
<feature type="compositionally biased region" description="Low complexity" evidence="1">
    <location>
        <begin position="1155"/>
        <end position="1167"/>
    </location>
</feature>
<dbReference type="HOGENOM" id="CLU_007520_1_2_1"/>
<evidence type="ECO:0000313" key="3">
    <source>
        <dbReference type="Proteomes" id="UP000027195"/>
    </source>
</evidence>
<feature type="compositionally biased region" description="Basic and acidic residues" evidence="1">
    <location>
        <begin position="49"/>
        <end position="65"/>
    </location>
</feature>
<feature type="region of interest" description="Disordered" evidence="1">
    <location>
        <begin position="1"/>
        <end position="65"/>
    </location>
</feature>
<dbReference type="PANTHER" id="PTHR33099:SF7">
    <property type="entry name" value="MYND-TYPE DOMAIN-CONTAINING PROTEIN"/>
    <property type="match status" value="1"/>
</dbReference>
<sequence length="1209" mass="133315">MPQDSGFSSGAKDMHEAVQQQLRIRDAQLDGDEEMKDSEMVDPESTQNKGDEDNEGRSGEDEDFSNDHRADLEQALSSSNLKFPGSYYFKKRYAVSEAPNPCLRISTGNIGAIGMPLSEPEARRIISHAAQAPFGMGERTIVDKEVRDTWEIDASAVTFDNPAWATFVAGVAKDACASLGVNFAVSKPKIQLYKLLVYEAGSHFLPHRDTEKVDGMFATIIIVLQSPFTGGAAHLSHAGLSTIVDFSTDSNLSTSVMAWYTDVTHEIKPITSGYRLALSYNLIHTTNALRPVLPSSDDAVVKLRRVLSSWQRSLDSAPKKIIYLLKHKYSTANLKGSALKGEDAHLVSLLESLADELGFHVGLAIVECHVSGQADDMGRHGYGGYSEADPSDLSIVEETERAMSVTNLVNLDGRSLATSIDIDDAGEDDEDGEEGHIPETIPADLRSIVEDGPPDEQEYEGYQGNYGGDLTRWYRRTVLVIWPHSNHAQVVYGDNYPQYAMDTLRSATKGKPNKGEAELRQYLLNLAPKDPKLETSILQSICELAYTRGMFNMWNEAMVVCHGETSIEKLGSAHILKALVLFGFGNMFPWIERMLQADPSNARRLKLLDQIEAERARYIGLNVGPILEKWLLAQREAVMRSLKPLAAGEGQLLVDAAKKHELLSILEQAVISHVGKSTPPKQIVAFAKSLFAEVGKQQSLFKDQSEIDLGRRLIAELMAAAIDRVDFFEPVADGLVQIPSYHLLHRRRPSPQPSPKLAELHIQACLETGNEALIETIVKKLVTPPVPSQDAEAEQRWKSVLVGLVPFFNKAVEERPAGAPRIPSVELFYTTTTPMLLDRLQKQDLTEKEVVTLAQLGFVHPEGAQLLEKTIIPKFKATPRSTTIYKVFIRQLRECTARSSRADEFSSTPALITGLIQTMISQFSPASSAATVMELLEFCCENDNVACCGDLLSRLLDNSSLTPDRINSQLIPLLASLDAFLVRRQISVTDQPFATFFRKFMFAWVQVILGHKPSNSSNQFASVTRLGSRCSCPHCSSIVRFISSSTQPSHSLPRIGAPNVRHVMQQLESAGVRAVATWDVIRTSPQGLQITKTDQIWKAQRWPLNQQQGIGLLKGITTDEARLKDVFGEVDYHLLLDRLGVPWVNAPLNNATAASTSTMPQPSMSTTAGAGPSQVRPGTHSITTVEDSPPPKRRKIQEETHEVIDLCSP</sequence>
<name>A0A067MXS2_BOTB1</name>
<evidence type="ECO:0000313" key="2">
    <source>
        <dbReference type="EMBL" id="KDQ16692.1"/>
    </source>
</evidence>
<dbReference type="Gene3D" id="2.60.120.620">
    <property type="entry name" value="q2cbj1_9rhob like domain"/>
    <property type="match status" value="1"/>
</dbReference>
<gene>
    <name evidence="2" type="ORF">BOTBODRAFT_30614</name>
</gene>
<feature type="compositionally biased region" description="Acidic residues" evidence="1">
    <location>
        <begin position="29"/>
        <end position="42"/>
    </location>
</feature>
<dbReference type="AlphaFoldDB" id="A0A067MXS2"/>
<accession>A0A067MXS2</accession>
<proteinExistence type="predicted"/>
<dbReference type="OrthoDB" id="124582at2759"/>
<dbReference type="PANTHER" id="PTHR33099">
    <property type="entry name" value="FE2OG DIOXYGENASE DOMAIN-CONTAINING PROTEIN"/>
    <property type="match status" value="1"/>
</dbReference>
<feature type="region of interest" description="Disordered" evidence="1">
    <location>
        <begin position="1153"/>
        <end position="1209"/>
    </location>
</feature>
<evidence type="ECO:0000256" key="1">
    <source>
        <dbReference type="SAM" id="MobiDB-lite"/>
    </source>
</evidence>
<keyword evidence="3" id="KW-1185">Reference proteome</keyword>
<protein>
    <recommendedName>
        <fullName evidence="4">Prolyl 4-hydroxylase alpha subunit Fe(2+) 2OG dioxygenase domain-containing protein</fullName>
    </recommendedName>
</protein>
<evidence type="ECO:0008006" key="4">
    <source>
        <dbReference type="Google" id="ProtNLM"/>
    </source>
</evidence>
<dbReference type="Proteomes" id="UP000027195">
    <property type="component" value="Unassembled WGS sequence"/>
</dbReference>